<name>A6JCL2_RAT</name>
<evidence type="ECO:0000313" key="2">
    <source>
        <dbReference type="Proteomes" id="UP000234681"/>
    </source>
</evidence>
<proteinExistence type="predicted"/>
<accession>A6JCL2</accession>
<reference evidence="2" key="1">
    <citation type="submission" date="2005-09" db="EMBL/GenBank/DDBJ databases">
        <authorList>
            <person name="Mural R.J."/>
            <person name="Li P.W."/>
            <person name="Adams M.D."/>
            <person name="Amanatides P.G."/>
            <person name="Baden-Tillson H."/>
            <person name="Barnstead M."/>
            <person name="Chin S.H."/>
            <person name="Dew I."/>
            <person name="Evans C.A."/>
            <person name="Ferriera S."/>
            <person name="Flanigan M."/>
            <person name="Fosler C."/>
            <person name="Glodek A."/>
            <person name="Gu Z."/>
            <person name="Holt R.A."/>
            <person name="Jennings D."/>
            <person name="Kraft C.L."/>
            <person name="Lu F."/>
            <person name="Nguyen T."/>
            <person name="Nusskern D.R."/>
            <person name="Pfannkoch C.M."/>
            <person name="Sitter C."/>
            <person name="Sutton G.G."/>
            <person name="Venter J.C."/>
            <person name="Wang Z."/>
            <person name="Woodage T."/>
            <person name="Zheng X.H."/>
            <person name="Zhong F."/>
        </authorList>
    </citation>
    <scope>NUCLEOTIDE SEQUENCE [LARGE SCALE GENOMIC DNA]</scope>
    <source>
        <strain>BN</strain>
        <strain evidence="2">Sprague-Dawley</strain>
    </source>
</reference>
<protein>
    <submittedName>
        <fullName evidence="1">RCG24851</fullName>
    </submittedName>
</protein>
<sequence>MCGGAAHEMVMLYPFGVRSLLEEVGYLSTAPRPLPFLCFLAILRQAVSAQRSSCNDITYLEPKELDPANCGQIPLKPRAKLNPFSFGTISLGYLSHPETRTTWALPFNKLGLAHHQVCQFILIVIVTKFRISLEVSLSTCM</sequence>
<gene>
    <name evidence="1" type="ORF">rCG_24851</name>
</gene>
<dbReference type="Proteomes" id="UP000234681">
    <property type="component" value="Chromosome 1"/>
</dbReference>
<evidence type="ECO:0000313" key="1">
    <source>
        <dbReference type="EMBL" id="EDM08739.1"/>
    </source>
</evidence>
<dbReference type="EMBL" id="CH473980">
    <property type="protein sequence ID" value="EDM08739.1"/>
    <property type="molecule type" value="Genomic_DNA"/>
</dbReference>
<organism evidence="1 2">
    <name type="scientific">Rattus norvegicus</name>
    <name type="common">Rat</name>
    <dbReference type="NCBI Taxonomy" id="10116"/>
    <lineage>
        <taxon>Eukaryota</taxon>
        <taxon>Metazoa</taxon>
        <taxon>Chordata</taxon>
        <taxon>Craniata</taxon>
        <taxon>Vertebrata</taxon>
        <taxon>Euteleostomi</taxon>
        <taxon>Mammalia</taxon>
        <taxon>Eutheria</taxon>
        <taxon>Euarchontoglires</taxon>
        <taxon>Glires</taxon>
        <taxon>Rodentia</taxon>
        <taxon>Myomorpha</taxon>
        <taxon>Muroidea</taxon>
        <taxon>Muridae</taxon>
        <taxon>Murinae</taxon>
        <taxon>Rattus</taxon>
    </lineage>
</organism>
<dbReference type="AlphaFoldDB" id="A6JCL2"/>